<accession>A6J7C3</accession>
<proteinExistence type="predicted"/>
<reference evidence="2" key="1">
    <citation type="submission" date="2005-09" db="EMBL/GenBank/DDBJ databases">
        <authorList>
            <person name="Mural R.J."/>
            <person name="Li P.W."/>
            <person name="Adams M.D."/>
            <person name="Amanatides P.G."/>
            <person name="Baden-Tillson H."/>
            <person name="Barnstead M."/>
            <person name="Chin S.H."/>
            <person name="Dew I."/>
            <person name="Evans C.A."/>
            <person name="Ferriera S."/>
            <person name="Flanigan M."/>
            <person name="Fosler C."/>
            <person name="Glodek A."/>
            <person name="Gu Z."/>
            <person name="Holt R.A."/>
            <person name="Jennings D."/>
            <person name="Kraft C.L."/>
            <person name="Lu F."/>
            <person name="Nguyen T."/>
            <person name="Nusskern D.R."/>
            <person name="Pfannkoch C.M."/>
            <person name="Sitter C."/>
            <person name="Sutton G.G."/>
            <person name="Venter J.C."/>
            <person name="Wang Z."/>
            <person name="Woodage T."/>
            <person name="Zheng X.H."/>
            <person name="Zhong F."/>
        </authorList>
    </citation>
    <scope>NUCLEOTIDE SEQUENCE [LARGE SCALE GENOMIC DNA]</scope>
    <source>
        <strain>BN</strain>
        <strain evidence="2">Sprague-Dawley</strain>
    </source>
</reference>
<gene>
    <name evidence="1" type="ORF">rCG_44094</name>
</gene>
<dbReference type="EMBL" id="CH473977">
    <property type="protein sequence ID" value="EDL98273.1"/>
    <property type="molecule type" value="Genomic_DNA"/>
</dbReference>
<evidence type="ECO:0000313" key="2">
    <source>
        <dbReference type="Proteomes" id="UP000234681"/>
    </source>
</evidence>
<evidence type="ECO:0000313" key="1">
    <source>
        <dbReference type="EMBL" id="EDL98273.1"/>
    </source>
</evidence>
<dbReference type="Proteomes" id="UP000234681">
    <property type="component" value="Chromosome 17"/>
</dbReference>
<protein>
    <submittedName>
        <fullName evidence="1">RCG44094</fullName>
    </submittedName>
</protein>
<organism evidence="1 2">
    <name type="scientific">Rattus norvegicus</name>
    <name type="common">Rat</name>
    <dbReference type="NCBI Taxonomy" id="10116"/>
    <lineage>
        <taxon>Eukaryota</taxon>
        <taxon>Metazoa</taxon>
        <taxon>Chordata</taxon>
        <taxon>Craniata</taxon>
        <taxon>Vertebrata</taxon>
        <taxon>Euteleostomi</taxon>
        <taxon>Mammalia</taxon>
        <taxon>Eutheria</taxon>
        <taxon>Euarchontoglires</taxon>
        <taxon>Glires</taxon>
        <taxon>Rodentia</taxon>
        <taxon>Myomorpha</taxon>
        <taxon>Muroidea</taxon>
        <taxon>Muridae</taxon>
        <taxon>Murinae</taxon>
        <taxon>Rattus</taxon>
    </lineage>
</organism>
<sequence>MCVPTSGDPVIQGPEEAFYLWAKMGVKRRRRPSKSSVVKVSLIGMNVTAFKAFR</sequence>
<dbReference type="AlphaFoldDB" id="A6J7C3"/>
<name>A6J7C3_RAT</name>